<dbReference type="SUPFAM" id="SSF53697">
    <property type="entry name" value="SIS domain"/>
    <property type="match status" value="1"/>
</dbReference>
<gene>
    <name evidence="3" type="ORF">D3218_00710</name>
</gene>
<evidence type="ECO:0000256" key="1">
    <source>
        <dbReference type="ARBA" id="ARBA00009235"/>
    </source>
</evidence>
<dbReference type="PANTHER" id="PTHR43443">
    <property type="entry name" value="3-HEXULOSE-6-PHOSPHATE ISOMERASE"/>
    <property type="match status" value="1"/>
</dbReference>
<dbReference type="Gene3D" id="3.40.50.10490">
    <property type="entry name" value="Glucose-6-phosphate isomerase like protein, domain 1"/>
    <property type="match status" value="1"/>
</dbReference>
<sequence length="191" mass="20202">MTREEPVLTNLYRTAIEELATVANAIDDVAVDEACRRVASARHVCVYAGGREGLQVKGFAMRLFHLGRAVSVVGDMTVPALGPGDLFFVVCGPGEISTAVALVGVARTAGAQVVVVTAQPEGRVPRMADFVLTVPAQTMADDQGDAATSVLPMGSLFEGALFVLFEVMVLKLKTLLDVSPEAMRANHTNME</sequence>
<name>A0A3A1WQG6_9HYPH</name>
<organism evidence="3 4">
    <name type="scientific">Aureimonas flava</name>
    <dbReference type="NCBI Taxonomy" id="2320271"/>
    <lineage>
        <taxon>Bacteria</taxon>
        <taxon>Pseudomonadati</taxon>
        <taxon>Pseudomonadota</taxon>
        <taxon>Alphaproteobacteria</taxon>
        <taxon>Hyphomicrobiales</taxon>
        <taxon>Aurantimonadaceae</taxon>
        <taxon>Aureimonas</taxon>
    </lineage>
</organism>
<dbReference type="AlphaFoldDB" id="A0A3A1WQG6"/>
<dbReference type="PROSITE" id="PS51464">
    <property type="entry name" value="SIS"/>
    <property type="match status" value="1"/>
</dbReference>
<evidence type="ECO:0000259" key="2">
    <source>
        <dbReference type="PROSITE" id="PS51464"/>
    </source>
</evidence>
<comment type="caution">
    <text evidence="3">The sequence shown here is derived from an EMBL/GenBank/DDBJ whole genome shotgun (WGS) entry which is preliminary data.</text>
</comment>
<protein>
    <submittedName>
        <fullName evidence="3">SIS domain-containing protein</fullName>
    </submittedName>
</protein>
<feature type="domain" description="SIS" evidence="2">
    <location>
        <begin position="34"/>
        <end position="180"/>
    </location>
</feature>
<proteinExistence type="inferred from homology"/>
<keyword evidence="4" id="KW-1185">Reference proteome</keyword>
<dbReference type="CDD" id="cd05005">
    <property type="entry name" value="SIS_PHI"/>
    <property type="match status" value="1"/>
</dbReference>
<accession>A0A3A1WQG6</accession>
<dbReference type="Pfam" id="PF01380">
    <property type="entry name" value="SIS"/>
    <property type="match status" value="1"/>
</dbReference>
<dbReference type="GO" id="GO:1901135">
    <property type="term" value="P:carbohydrate derivative metabolic process"/>
    <property type="evidence" value="ECO:0007669"/>
    <property type="project" value="InterPro"/>
</dbReference>
<dbReference type="GO" id="GO:0097367">
    <property type="term" value="F:carbohydrate derivative binding"/>
    <property type="evidence" value="ECO:0007669"/>
    <property type="project" value="InterPro"/>
</dbReference>
<dbReference type="InterPro" id="IPR017552">
    <property type="entry name" value="PHI/rmpB"/>
</dbReference>
<dbReference type="Proteomes" id="UP000265750">
    <property type="component" value="Unassembled WGS sequence"/>
</dbReference>
<evidence type="ECO:0000313" key="4">
    <source>
        <dbReference type="Proteomes" id="UP000265750"/>
    </source>
</evidence>
<dbReference type="InterPro" id="IPR001347">
    <property type="entry name" value="SIS_dom"/>
</dbReference>
<comment type="similarity">
    <text evidence="1">Belongs to the SIS family. PHI subfamily.</text>
</comment>
<dbReference type="InterPro" id="IPR046348">
    <property type="entry name" value="SIS_dom_sf"/>
</dbReference>
<evidence type="ECO:0000313" key="3">
    <source>
        <dbReference type="EMBL" id="RIY03323.1"/>
    </source>
</evidence>
<reference evidence="4" key="1">
    <citation type="submission" date="2018-09" db="EMBL/GenBank/DDBJ databases">
        <authorList>
            <person name="Tuo L."/>
        </authorList>
    </citation>
    <scope>NUCLEOTIDE SEQUENCE [LARGE SCALE GENOMIC DNA]</scope>
    <source>
        <strain evidence="4">M2BS4Y-1</strain>
    </source>
</reference>
<dbReference type="PANTHER" id="PTHR43443:SF1">
    <property type="entry name" value="3-HEXULOSE-6-PHOSPHATE ISOMERASE"/>
    <property type="match status" value="1"/>
</dbReference>
<dbReference type="OrthoDB" id="9797832at2"/>
<dbReference type="GO" id="GO:0016853">
    <property type="term" value="F:isomerase activity"/>
    <property type="evidence" value="ECO:0007669"/>
    <property type="project" value="InterPro"/>
</dbReference>
<dbReference type="EMBL" id="QYRN01000001">
    <property type="protein sequence ID" value="RIY03323.1"/>
    <property type="molecule type" value="Genomic_DNA"/>
</dbReference>